<organism evidence="1 2">
    <name type="scientific">Cirrhinus mrigala</name>
    <name type="common">Mrigala</name>
    <dbReference type="NCBI Taxonomy" id="683832"/>
    <lineage>
        <taxon>Eukaryota</taxon>
        <taxon>Metazoa</taxon>
        <taxon>Chordata</taxon>
        <taxon>Craniata</taxon>
        <taxon>Vertebrata</taxon>
        <taxon>Euteleostomi</taxon>
        <taxon>Actinopterygii</taxon>
        <taxon>Neopterygii</taxon>
        <taxon>Teleostei</taxon>
        <taxon>Ostariophysi</taxon>
        <taxon>Cypriniformes</taxon>
        <taxon>Cyprinidae</taxon>
        <taxon>Labeoninae</taxon>
        <taxon>Labeonini</taxon>
        <taxon>Cirrhinus</taxon>
    </lineage>
</organism>
<evidence type="ECO:0000313" key="1">
    <source>
        <dbReference type="EMBL" id="KAL0153068.1"/>
    </source>
</evidence>
<sequence length="52" mass="6102">TLSAADVEYAAIKPQKTRKERKEEEIQYDEVTFTVNRSNAHQRPQEDCVYSQ</sequence>
<accession>A0ABD0MSQ6</accession>
<gene>
    <name evidence="1" type="ORF">M9458_051667</name>
</gene>
<dbReference type="EMBL" id="JAMKFB020000146">
    <property type="protein sequence ID" value="KAL0153068.1"/>
    <property type="molecule type" value="Genomic_DNA"/>
</dbReference>
<dbReference type="Proteomes" id="UP001529510">
    <property type="component" value="Unassembled WGS sequence"/>
</dbReference>
<feature type="non-terminal residue" evidence="1">
    <location>
        <position position="52"/>
    </location>
</feature>
<keyword evidence="2" id="KW-1185">Reference proteome</keyword>
<name>A0ABD0MSQ6_CIRMR</name>
<feature type="non-terminal residue" evidence="1">
    <location>
        <position position="1"/>
    </location>
</feature>
<protein>
    <submittedName>
        <fullName evidence="1">Uncharacterized protein</fullName>
    </submittedName>
</protein>
<reference evidence="1 2" key="1">
    <citation type="submission" date="2024-05" db="EMBL/GenBank/DDBJ databases">
        <title>Genome sequencing and assembly of Indian major carp, Cirrhinus mrigala (Hamilton, 1822).</title>
        <authorList>
            <person name="Mohindra V."/>
            <person name="Chowdhury L.M."/>
            <person name="Lal K."/>
            <person name="Jena J.K."/>
        </authorList>
    </citation>
    <scope>NUCLEOTIDE SEQUENCE [LARGE SCALE GENOMIC DNA]</scope>
    <source>
        <strain evidence="1">CM1030</strain>
        <tissue evidence="1">Blood</tissue>
    </source>
</reference>
<proteinExistence type="predicted"/>
<dbReference type="AlphaFoldDB" id="A0ABD0MSQ6"/>
<comment type="caution">
    <text evidence="1">The sequence shown here is derived from an EMBL/GenBank/DDBJ whole genome shotgun (WGS) entry which is preliminary data.</text>
</comment>
<evidence type="ECO:0000313" key="2">
    <source>
        <dbReference type="Proteomes" id="UP001529510"/>
    </source>
</evidence>